<feature type="compositionally biased region" description="Low complexity" evidence="1">
    <location>
        <begin position="60"/>
        <end position="79"/>
    </location>
</feature>
<accession>A0A1M7Q0K4</accession>
<dbReference type="Pfam" id="PF26056">
    <property type="entry name" value="DUF8017"/>
    <property type="match status" value="1"/>
</dbReference>
<feature type="region of interest" description="Disordered" evidence="1">
    <location>
        <begin position="1"/>
        <end position="146"/>
    </location>
</feature>
<proteinExistence type="predicted"/>
<keyword evidence="2" id="KW-0472">Membrane</keyword>
<evidence type="ECO:0000313" key="4">
    <source>
        <dbReference type="EMBL" id="SHN23676.1"/>
    </source>
</evidence>
<feature type="compositionally biased region" description="Low complexity" evidence="1">
    <location>
        <begin position="183"/>
        <end position="213"/>
    </location>
</feature>
<feature type="compositionally biased region" description="Pro residues" evidence="1">
    <location>
        <begin position="80"/>
        <end position="101"/>
    </location>
</feature>
<dbReference type="AlphaFoldDB" id="A0A1M7Q0K4"/>
<feature type="compositionally biased region" description="Low complexity" evidence="1">
    <location>
        <begin position="28"/>
        <end position="50"/>
    </location>
</feature>
<dbReference type="PRINTS" id="PR01217">
    <property type="entry name" value="PRICHEXTENSN"/>
</dbReference>
<gene>
    <name evidence="4" type="ORF">SAMN05216499_1288</name>
</gene>
<evidence type="ECO:0000313" key="5">
    <source>
        <dbReference type="Proteomes" id="UP000184111"/>
    </source>
</evidence>
<feature type="domain" description="DUF8017" evidence="3">
    <location>
        <begin position="231"/>
        <end position="419"/>
    </location>
</feature>
<organism evidence="4 5">
    <name type="scientific">Actinacidiphila paucisporea</name>
    <dbReference type="NCBI Taxonomy" id="310782"/>
    <lineage>
        <taxon>Bacteria</taxon>
        <taxon>Bacillati</taxon>
        <taxon>Actinomycetota</taxon>
        <taxon>Actinomycetes</taxon>
        <taxon>Kitasatosporales</taxon>
        <taxon>Streptomycetaceae</taxon>
        <taxon>Actinacidiphila</taxon>
    </lineage>
</organism>
<feature type="region of interest" description="Disordered" evidence="1">
    <location>
        <begin position="176"/>
        <end position="232"/>
    </location>
</feature>
<feature type="compositionally biased region" description="Gly residues" evidence="1">
    <location>
        <begin position="137"/>
        <end position="146"/>
    </location>
</feature>
<dbReference type="STRING" id="310782.SAMN05216499_1288"/>
<keyword evidence="5" id="KW-1185">Reference proteome</keyword>
<keyword evidence="2" id="KW-1133">Transmembrane helix</keyword>
<protein>
    <recommendedName>
        <fullName evidence="3">DUF8017 domain-containing protein</fullName>
    </recommendedName>
</protein>
<feature type="transmembrane region" description="Helical" evidence="2">
    <location>
        <begin position="150"/>
        <end position="173"/>
    </location>
</feature>
<dbReference type="InterPro" id="IPR058330">
    <property type="entry name" value="DUF8017"/>
</dbReference>
<name>A0A1M7Q0K4_9ACTN</name>
<keyword evidence="2" id="KW-0812">Transmembrane</keyword>
<evidence type="ECO:0000256" key="1">
    <source>
        <dbReference type="SAM" id="MobiDB-lite"/>
    </source>
</evidence>
<feature type="compositionally biased region" description="Low complexity" evidence="1">
    <location>
        <begin position="102"/>
        <end position="117"/>
    </location>
</feature>
<dbReference type="EMBL" id="FRBI01000028">
    <property type="protein sequence ID" value="SHN23676.1"/>
    <property type="molecule type" value="Genomic_DNA"/>
</dbReference>
<dbReference type="Proteomes" id="UP000184111">
    <property type="component" value="Unassembled WGS sequence"/>
</dbReference>
<sequence>MLPASKTIRRGTAFTAPLVFPAMWPGEQQPGGQSGGQQNPSGNTPQQPQGPYGPPPNPYAQPGYQQPGYQQPGYGYPQPGQQPPAQPPGPPPAQQPYPPAQPYGQPSPYGQPGYQAPGPQPTGYPAPQNWGPPAPGGPDGGRPPGGRGKLTVGVAIGAALAVIAAVVVTVALVSGGGKKTDAQKTTAPPATATTPASPTATPTPTATGTQDPGATGGGDDPRGPQGATDVSPVIPGWQAVKRQERNSVFDVPPDWTLGSESMTVGFADDSGKPQVMVGAPAYYKEAACKSGDNEVADAGAGTKGGAGAASLQAAAENEARAWAKWAFQEKGKGTVSKALNSKAFHNAYGITGWQAQATTTAVPRTDKCASNGIAYAVAWLDPAQAKPTPVVWVLWARQGVPDQVTQAVIDRIKSSIRPMSK</sequence>
<evidence type="ECO:0000259" key="3">
    <source>
        <dbReference type="Pfam" id="PF26056"/>
    </source>
</evidence>
<feature type="compositionally biased region" description="Pro residues" evidence="1">
    <location>
        <begin position="118"/>
        <end position="136"/>
    </location>
</feature>
<evidence type="ECO:0000256" key="2">
    <source>
        <dbReference type="SAM" id="Phobius"/>
    </source>
</evidence>
<reference evidence="4 5" key="1">
    <citation type="submission" date="2016-11" db="EMBL/GenBank/DDBJ databases">
        <authorList>
            <person name="Jaros S."/>
            <person name="Januszkiewicz K."/>
            <person name="Wedrychowicz H."/>
        </authorList>
    </citation>
    <scope>NUCLEOTIDE SEQUENCE [LARGE SCALE GENOMIC DNA]</scope>
    <source>
        <strain evidence="4 5">CGMCC 4.2025</strain>
    </source>
</reference>